<name>A0ABV4NH15_9VIBR</name>
<dbReference type="RefSeq" id="WP_372268284.1">
    <property type="nucleotide sequence ID" value="NZ_JBFRUW010000107.1"/>
</dbReference>
<dbReference type="Pfam" id="PF13671">
    <property type="entry name" value="AAA_33"/>
    <property type="match status" value="1"/>
</dbReference>
<dbReference type="Proteomes" id="UP001570417">
    <property type="component" value="Unassembled WGS sequence"/>
</dbReference>
<evidence type="ECO:0000313" key="2">
    <source>
        <dbReference type="Proteomes" id="UP001570417"/>
    </source>
</evidence>
<reference evidence="1 2" key="1">
    <citation type="journal article" date="2024" name="ISME J.">
        <title>Tailless and filamentous prophages are predominant in marine Vibrio.</title>
        <authorList>
            <person name="Steensen K."/>
            <person name="Seneca J."/>
            <person name="Bartlau N."/>
            <person name="Yu X.A."/>
            <person name="Hussain F.A."/>
            <person name="Polz M.F."/>
        </authorList>
    </citation>
    <scope>NUCLEOTIDE SEQUENCE [LARGE SCALE GENOMIC DNA]</scope>
    <source>
        <strain evidence="1 2">10N.222.51.A1</strain>
    </source>
</reference>
<dbReference type="InterPro" id="IPR027417">
    <property type="entry name" value="P-loop_NTPase"/>
</dbReference>
<proteinExistence type="predicted"/>
<protein>
    <submittedName>
        <fullName evidence="1">AAA family ATPase</fullName>
    </submittedName>
</protein>
<keyword evidence="2" id="KW-1185">Reference proteome</keyword>
<accession>A0ABV4NH15</accession>
<comment type="caution">
    <text evidence="1">The sequence shown here is derived from an EMBL/GenBank/DDBJ whole genome shotgun (WGS) entry which is preliminary data.</text>
</comment>
<organism evidence="1 2">
    <name type="scientific">Vibrio gallaecicus</name>
    <dbReference type="NCBI Taxonomy" id="552386"/>
    <lineage>
        <taxon>Bacteria</taxon>
        <taxon>Pseudomonadati</taxon>
        <taxon>Pseudomonadota</taxon>
        <taxon>Gammaproteobacteria</taxon>
        <taxon>Vibrionales</taxon>
        <taxon>Vibrionaceae</taxon>
        <taxon>Vibrio</taxon>
    </lineage>
</organism>
<dbReference type="SUPFAM" id="SSF52540">
    <property type="entry name" value="P-loop containing nucleoside triphosphate hydrolases"/>
    <property type="match status" value="1"/>
</dbReference>
<evidence type="ECO:0000313" key="1">
    <source>
        <dbReference type="EMBL" id="MFA0570658.1"/>
    </source>
</evidence>
<sequence length="164" mass="18812">MARLILVCGPIGAGKTTYSISVCEEIEAVKFSIDPWMQTLFAKDMTSLDFTLIMERVSRCYDQIWEVSEQILALGGNVVLDLGFTTKAQRDIFVNKANSLNIKAEIHYLDALKETRRQRIVNRNVEKDPKIYSFEVTDMMFNFMEPKFEVPDDSELVNGFKVII</sequence>
<dbReference type="EMBL" id="JBFRUW010000107">
    <property type="protein sequence ID" value="MFA0570658.1"/>
    <property type="molecule type" value="Genomic_DNA"/>
</dbReference>
<gene>
    <name evidence="1" type="ORF">AB4566_20585</name>
</gene>
<dbReference type="Gene3D" id="3.40.50.300">
    <property type="entry name" value="P-loop containing nucleotide triphosphate hydrolases"/>
    <property type="match status" value="1"/>
</dbReference>